<dbReference type="Pfam" id="PF13238">
    <property type="entry name" value="AAA_18"/>
    <property type="match status" value="1"/>
</dbReference>
<evidence type="ECO:0000256" key="7">
    <source>
        <dbReference type="ARBA" id="ARBA00048478"/>
    </source>
</evidence>
<proteinExistence type="predicted"/>
<dbReference type="InterPro" id="IPR027417">
    <property type="entry name" value="P-loop_NTPase"/>
</dbReference>
<keyword evidence="4" id="KW-0418">Kinase</keyword>
<keyword evidence="2" id="KW-0808">Transferase</keyword>
<evidence type="ECO:0000256" key="3">
    <source>
        <dbReference type="ARBA" id="ARBA00022741"/>
    </source>
</evidence>
<dbReference type="InterPro" id="IPR011994">
    <property type="entry name" value="Cytidylate_kinase_dom"/>
</dbReference>
<evidence type="ECO:0000256" key="4">
    <source>
        <dbReference type="ARBA" id="ARBA00022777"/>
    </source>
</evidence>
<dbReference type="CDD" id="cd02020">
    <property type="entry name" value="CMPK"/>
    <property type="match status" value="1"/>
</dbReference>
<evidence type="ECO:0000256" key="1">
    <source>
        <dbReference type="ARBA" id="ARBA00012906"/>
    </source>
</evidence>
<evidence type="ECO:0000256" key="6">
    <source>
        <dbReference type="ARBA" id="ARBA00047615"/>
    </source>
</evidence>
<sequence length="208" mass="23746">MCEKLINREGFSFFMIITISGSPGSGKSTIAKLLVSKLGYERVYAGGIMRDTARERGFSLEEFMEYLSSDAVLEKEIDYKVRDRAYALERDGKNVVVEGRVQYHLIPDSVKIYIKVVPKEGARRILKDLHDKQASADRNQTIVDTIEDMVRLNNQREETDALRYQSLYAIDHRVESQYDLVIDTTKLSAEKAAEKVLSFIRKNQGKGL</sequence>
<dbReference type="SUPFAM" id="SSF52540">
    <property type="entry name" value="P-loop containing nucleoside triphosphate hydrolases"/>
    <property type="match status" value="1"/>
</dbReference>
<keyword evidence="5" id="KW-0067">ATP-binding</keyword>
<organism evidence="8 9">
    <name type="scientific">Candidatus Buchananbacteria bacterium RIFCSPLOWO2_01_FULL_40_23b</name>
    <dbReference type="NCBI Taxonomy" id="1797544"/>
    <lineage>
        <taxon>Bacteria</taxon>
        <taxon>Candidatus Buchananiibacteriota</taxon>
    </lineage>
</organism>
<comment type="catalytic activity">
    <reaction evidence="6">
        <text>dCMP + ATP = dCDP + ADP</text>
        <dbReference type="Rhea" id="RHEA:25094"/>
        <dbReference type="ChEBI" id="CHEBI:30616"/>
        <dbReference type="ChEBI" id="CHEBI:57566"/>
        <dbReference type="ChEBI" id="CHEBI:58593"/>
        <dbReference type="ChEBI" id="CHEBI:456216"/>
        <dbReference type="EC" id="2.7.4.25"/>
    </reaction>
</comment>
<comment type="caution">
    <text evidence="8">The sequence shown here is derived from an EMBL/GenBank/DDBJ whole genome shotgun (WGS) entry which is preliminary data.</text>
</comment>
<dbReference type="Gene3D" id="3.40.50.300">
    <property type="entry name" value="P-loop containing nucleotide triphosphate hydrolases"/>
    <property type="match status" value="1"/>
</dbReference>
<reference evidence="8 9" key="1">
    <citation type="journal article" date="2016" name="Nat. Commun.">
        <title>Thousands of microbial genomes shed light on interconnected biogeochemical processes in an aquifer system.</title>
        <authorList>
            <person name="Anantharaman K."/>
            <person name="Brown C.T."/>
            <person name="Hug L.A."/>
            <person name="Sharon I."/>
            <person name="Castelle C.J."/>
            <person name="Probst A.J."/>
            <person name="Thomas B.C."/>
            <person name="Singh A."/>
            <person name="Wilkins M.J."/>
            <person name="Karaoz U."/>
            <person name="Brodie E.L."/>
            <person name="Williams K.H."/>
            <person name="Hubbard S.S."/>
            <person name="Banfield J.F."/>
        </authorList>
    </citation>
    <scope>NUCLEOTIDE SEQUENCE [LARGE SCALE GENOMIC DNA]</scope>
</reference>
<name>A0A1G1YM56_9BACT</name>
<comment type="catalytic activity">
    <reaction evidence="7">
        <text>CMP + ATP = CDP + ADP</text>
        <dbReference type="Rhea" id="RHEA:11600"/>
        <dbReference type="ChEBI" id="CHEBI:30616"/>
        <dbReference type="ChEBI" id="CHEBI:58069"/>
        <dbReference type="ChEBI" id="CHEBI:60377"/>
        <dbReference type="ChEBI" id="CHEBI:456216"/>
        <dbReference type="EC" id="2.7.4.25"/>
    </reaction>
</comment>
<dbReference type="Proteomes" id="UP000178122">
    <property type="component" value="Unassembled WGS sequence"/>
</dbReference>
<evidence type="ECO:0000313" key="8">
    <source>
        <dbReference type="EMBL" id="OGY53371.1"/>
    </source>
</evidence>
<evidence type="ECO:0000313" key="9">
    <source>
        <dbReference type="Proteomes" id="UP000178122"/>
    </source>
</evidence>
<dbReference type="GO" id="GO:0005524">
    <property type="term" value="F:ATP binding"/>
    <property type="evidence" value="ECO:0007669"/>
    <property type="project" value="UniProtKB-KW"/>
</dbReference>
<evidence type="ECO:0000256" key="5">
    <source>
        <dbReference type="ARBA" id="ARBA00022840"/>
    </source>
</evidence>
<evidence type="ECO:0000256" key="2">
    <source>
        <dbReference type="ARBA" id="ARBA00022679"/>
    </source>
</evidence>
<keyword evidence="3" id="KW-0547">Nucleotide-binding</keyword>
<dbReference type="AlphaFoldDB" id="A0A1G1YM56"/>
<dbReference type="GO" id="GO:0036430">
    <property type="term" value="F:CMP kinase activity"/>
    <property type="evidence" value="ECO:0007669"/>
    <property type="project" value="RHEA"/>
</dbReference>
<dbReference type="EMBL" id="MHIN01000048">
    <property type="protein sequence ID" value="OGY53371.1"/>
    <property type="molecule type" value="Genomic_DNA"/>
</dbReference>
<protein>
    <recommendedName>
        <fullName evidence="1">(d)CMP kinase</fullName>
        <ecNumber evidence="1">2.7.4.25</ecNumber>
    </recommendedName>
</protein>
<accession>A0A1G1YM56</accession>
<dbReference type="EC" id="2.7.4.25" evidence="1"/>
<gene>
    <name evidence="8" type="ORF">A2912_01985</name>
</gene>
<dbReference type="GO" id="GO:0036431">
    <property type="term" value="F:dCMP kinase activity"/>
    <property type="evidence" value="ECO:0007669"/>
    <property type="project" value="InterPro"/>
</dbReference>